<dbReference type="Pfam" id="PF17555">
    <property type="entry name" value="TssN"/>
    <property type="match status" value="1"/>
</dbReference>
<feature type="transmembrane region" description="Helical" evidence="1">
    <location>
        <begin position="131"/>
        <end position="148"/>
    </location>
</feature>
<sequence length="292" mass="34118">MSPVVTHFISSYLLLPILTVILAVVACIIAKKNQMLNNKKLIFYVLLNGILLGLPGLTGFLNYNFMPYAYLMLSFIYLIIGFYTQSLQLKYLTGGKKSLSFRFTFFLSLVVMLLGCGLFSLIFNLTNELQYGIWASTCLFPFLFPLLYRKAVACYFDIPIEIYKTWQYSDEYDSDDFRINMERITVADLEIFRNVTDLSSERITGKVSEDSVFGQWFQRMIDDCNRKSPNTPIVYRDDNGKYYEWIFYIKPSFFKRRIYIDPDETFAHNNLKRGCVIIAKRVISEYSSDNEF</sequence>
<feature type="transmembrane region" description="Helical" evidence="1">
    <location>
        <begin position="41"/>
        <end position="61"/>
    </location>
</feature>
<evidence type="ECO:0000256" key="1">
    <source>
        <dbReference type="SAM" id="Phobius"/>
    </source>
</evidence>
<gene>
    <name evidence="2" type="ORF">DXC34_09440</name>
</gene>
<dbReference type="InterPro" id="IPR035177">
    <property type="entry name" value="TssN"/>
</dbReference>
<protein>
    <recommendedName>
        <fullName evidence="4">Transmembrane protein</fullName>
    </recommendedName>
</protein>
<name>A0A3E4UP88_BACSE</name>
<reference evidence="2 3" key="1">
    <citation type="submission" date="2018-08" db="EMBL/GenBank/DDBJ databases">
        <title>A genome reference for cultivated species of the human gut microbiota.</title>
        <authorList>
            <person name="Zou Y."/>
            <person name="Xue W."/>
            <person name="Luo G."/>
        </authorList>
    </citation>
    <scope>NUCLEOTIDE SEQUENCE [LARGE SCALE GENOMIC DNA]</scope>
    <source>
        <strain evidence="2 3">TF03-6</strain>
    </source>
</reference>
<evidence type="ECO:0008006" key="4">
    <source>
        <dbReference type="Google" id="ProtNLM"/>
    </source>
</evidence>
<dbReference type="EMBL" id="QSSV01000010">
    <property type="protein sequence ID" value="RGM13236.1"/>
    <property type="molecule type" value="Genomic_DNA"/>
</dbReference>
<dbReference type="Proteomes" id="UP000261223">
    <property type="component" value="Unassembled WGS sequence"/>
</dbReference>
<comment type="caution">
    <text evidence="2">The sequence shown here is derived from an EMBL/GenBank/DDBJ whole genome shotgun (WGS) entry which is preliminary data.</text>
</comment>
<keyword evidence="1" id="KW-0472">Membrane</keyword>
<accession>A0A3E4UP88</accession>
<feature type="transmembrane region" description="Helical" evidence="1">
    <location>
        <begin position="12"/>
        <end position="29"/>
    </location>
</feature>
<dbReference type="AlphaFoldDB" id="A0A3E4UP88"/>
<evidence type="ECO:0000313" key="2">
    <source>
        <dbReference type="EMBL" id="RGM13236.1"/>
    </source>
</evidence>
<keyword evidence="1" id="KW-0812">Transmembrane</keyword>
<evidence type="ECO:0000313" key="3">
    <source>
        <dbReference type="Proteomes" id="UP000261223"/>
    </source>
</evidence>
<dbReference type="RefSeq" id="WP_117741800.1">
    <property type="nucleotide sequence ID" value="NZ_QSSV01000010.1"/>
</dbReference>
<organism evidence="2 3">
    <name type="scientific">Bacteroides stercoris</name>
    <dbReference type="NCBI Taxonomy" id="46506"/>
    <lineage>
        <taxon>Bacteria</taxon>
        <taxon>Pseudomonadati</taxon>
        <taxon>Bacteroidota</taxon>
        <taxon>Bacteroidia</taxon>
        <taxon>Bacteroidales</taxon>
        <taxon>Bacteroidaceae</taxon>
        <taxon>Bacteroides</taxon>
    </lineage>
</organism>
<keyword evidence="1" id="KW-1133">Transmembrane helix</keyword>
<proteinExistence type="predicted"/>
<feature type="transmembrane region" description="Helical" evidence="1">
    <location>
        <begin position="105"/>
        <end position="125"/>
    </location>
</feature>
<feature type="transmembrane region" description="Helical" evidence="1">
    <location>
        <begin position="67"/>
        <end position="84"/>
    </location>
</feature>